<reference evidence="2" key="1">
    <citation type="submission" date="2017-01" db="EMBL/GenBank/DDBJ databases">
        <title>Genome Analysis of Deinococcus marmoris KOPRI26562.</title>
        <authorList>
            <person name="Kim J.H."/>
            <person name="Oh H.-M."/>
        </authorList>
    </citation>
    <scope>NUCLEOTIDE SEQUENCE [LARGE SCALE GENOMIC DNA]</scope>
    <source>
        <strain evidence="2">PAMC 26633</strain>
    </source>
</reference>
<evidence type="ECO:0000313" key="1">
    <source>
        <dbReference type="EMBL" id="OXC78584.1"/>
    </source>
</evidence>
<organism evidence="1 2">
    <name type="scientific">Caballeronia sordidicola</name>
    <name type="common">Burkholderia sordidicola</name>
    <dbReference type="NCBI Taxonomy" id="196367"/>
    <lineage>
        <taxon>Bacteria</taxon>
        <taxon>Pseudomonadati</taxon>
        <taxon>Pseudomonadota</taxon>
        <taxon>Betaproteobacteria</taxon>
        <taxon>Burkholderiales</taxon>
        <taxon>Burkholderiaceae</taxon>
        <taxon>Caballeronia</taxon>
    </lineage>
</organism>
<gene>
    <name evidence="1" type="ORF">BSU04_11155</name>
</gene>
<evidence type="ECO:0000313" key="2">
    <source>
        <dbReference type="Proteomes" id="UP000214720"/>
    </source>
</evidence>
<protein>
    <submittedName>
        <fullName evidence="1">Uncharacterized protein</fullName>
    </submittedName>
</protein>
<sequence length="50" mass="5390">MNRDLMADFLAVARDFGGANIACDIARSDLTVFFCEQSKFVSTGLCPASN</sequence>
<dbReference type="Proteomes" id="UP000214720">
    <property type="component" value="Unassembled WGS sequence"/>
</dbReference>
<proteinExistence type="predicted"/>
<accession>A0A226X571</accession>
<comment type="caution">
    <text evidence="1">The sequence shown here is derived from an EMBL/GenBank/DDBJ whole genome shotgun (WGS) entry which is preliminary data.</text>
</comment>
<dbReference type="EMBL" id="MTHB01000058">
    <property type="protein sequence ID" value="OXC78584.1"/>
    <property type="molecule type" value="Genomic_DNA"/>
</dbReference>
<name>A0A226X571_CABSO</name>
<dbReference type="AlphaFoldDB" id="A0A226X571"/>